<evidence type="ECO:0000256" key="1">
    <source>
        <dbReference type="SAM" id="MobiDB-lite"/>
    </source>
</evidence>
<organism evidence="2 3">
    <name type="scientific">Rickenella mellea</name>
    <dbReference type="NCBI Taxonomy" id="50990"/>
    <lineage>
        <taxon>Eukaryota</taxon>
        <taxon>Fungi</taxon>
        <taxon>Dikarya</taxon>
        <taxon>Basidiomycota</taxon>
        <taxon>Agaricomycotina</taxon>
        <taxon>Agaricomycetes</taxon>
        <taxon>Hymenochaetales</taxon>
        <taxon>Rickenellaceae</taxon>
        <taxon>Rickenella</taxon>
    </lineage>
</organism>
<gene>
    <name evidence="2" type="ORF">BD410DRAFT_794913</name>
</gene>
<keyword evidence="3" id="KW-1185">Reference proteome</keyword>
<feature type="region of interest" description="Disordered" evidence="1">
    <location>
        <begin position="36"/>
        <end position="65"/>
    </location>
</feature>
<dbReference type="AlphaFoldDB" id="A0A4Y7PN19"/>
<dbReference type="Proteomes" id="UP000294933">
    <property type="component" value="Unassembled WGS sequence"/>
</dbReference>
<accession>A0A4Y7PN19</accession>
<protein>
    <submittedName>
        <fullName evidence="2">Uncharacterized protein</fullName>
    </submittedName>
</protein>
<proteinExistence type="predicted"/>
<dbReference type="VEuPathDB" id="FungiDB:BD410DRAFT_794913"/>
<name>A0A4Y7PN19_9AGAM</name>
<reference evidence="2 3" key="1">
    <citation type="submission" date="2018-06" db="EMBL/GenBank/DDBJ databases">
        <title>A transcriptomic atlas of mushroom development highlights an independent origin of complex multicellularity.</title>
        <authorList>
            <consortium name="DOE Joint Genome Institute"/>
            <person name="Krizsan K."/>
            <person name="Almasi E."/>
            <person name="Merenyi Z."/>
            <person name="Sahu N."/>
            <person name="Viragh M."/>
            <person name="Koszo T."/>
            <person name="Mondo S."/>
            <person name="Kiss B."/>
            <person name="Balint B."/>
            <person name="Kues U."/>
            <person name="Barry K."/>
            <person name="Hegedus J.C."/>
            <person name="Henrissat B."/>
            <person name="Johnson J."/>
            <person name="Lipzen A."/>
            <person name="Ohm R."/>
            <person name="Nagy I."/>
            <person name="Pangilinan J."/>
            <person name="Yan J."/>
            <person name="Xiong Y."/>
            <person name="Grigoriev I.V."/>
            <person name="Hibbett D.S."/>
            <person name="Nagy L.G."/>
        </authorList>
    </citation>
    <scope>NUCLEOTIDE SEQUENCE [LARGE SCALE GENOMIC DNA]</scope>
    <source>
        <strain evidence="2 3">SZMC22713</strain>
    </source>
</reference>
<dbReference type="EMBL" id="ML170234">
    <property type="protein sequence ID" value="TDL16817.1"/>
    <property type="molecule type" value="Genomic_DNA"/>
</dbReference>
<evidence type="ECO:0000313" key="3">
    <source>
        <dbReference type="Proteomes" id="UP000294933"/>
    </source>
</evidence>
<sequence>MSRTHGDVVIQGIRPTRQAHANHKHRHVNKTRRITTLHTRPRRSPRSREALTSVTTHFPPIKSPK</sequence>
<feature type="compositionally biased region" description="Basic residues" evidence="1">
    <location>
        <begin position="36"/>
        <end position="45"/>
    </location>
</feature>
<evidence type="ECO:0000313" key="2">
    <source>
        <dbReference type="EMBL" id="TDL16817.1"/>
    </source>
</evidence>